<feature type="signal peptide" evidence="1">
    <location>
        <begin position="1"/>
        <end position="22"/>
    </location>
</feature>
<reference evidence="2 3" key="1">
    <citation type="submission" date="2022-09" db="EMBL/GenBank/DDBJ databases">
        <title>New species of Phenylobacterium.</title>
        <authorList>
            <person name="Mieszkin S."/>
        </authorList>
    </citation>
    <scope>NUCLEOTIDE SEQUENCE [LARGE SCALE GENOMIC DNA]</scope>
    <source>
        <strain evidence="2 3">HK31-G</strain>
    </source>
</reference>
<gene>
    <name evidence="2" type="ORF">OCL97_08785</name>
</gene>
<protein>
    <submittedName>
        <fullName evidence="2">Argininosuccinate lyase</fullName>
    </submittedName>
</protein>
<feature type="chain" id="PRO_5046794598" evidence="1">
    <location>
        <begin position="23"/>
        <end position="120"/>
    </location>
</feature>
<sequence length="120" mass="13096">MMRKLLAAAGVMLTLAAFPAVAADQDFTLKNQTGYTIEQVYVAASKSNDWEEDVMGDDVLKTGANVDITFDAAENVCRFDIKVVYDDKEEAIWSNLDLCTISAVTVRYNRSTGATSAVTE</sequence>
<organism evidence="2 3">
    <name type="scientific">Phenylobacterium ferrooxidans</name>
    <dbReference type="NCBI Taxonomy" id="2982689"/>
    <lineage>
        <taxon>Bacteria</taxon>
        <taxon>Pseudomonadati</taxon>
        <taxon>Pseudomonadota</taxon>
        <taxon>Alphaproteobacteria</taxon>
        <taxon>Caulobacterales</taxon>
        <taxon>Caulobacteraceae</taxon>
        <taxon>Phenylobacterium</taxon>
    </lineage>
</organism>
<evidence type="ECO:0000313" key="2">
    <source>
        <dbReference type="EMBL" id="MFD3264054.1"/>
    </source>
</evidence>
<keyword evidence="1" id="KW-0732">Signal</keyword>
<dbReference type="RefSeq" id="WP_377369431.1">
    <property type="nucleotide sequence ID" value="NZ_JAOTJD010000013.1"/>
</dbReference>
<dbReference type="EMBL" id="JAOTJD010000013">
    <property type="protein sequence ID" value="MFD3264054.1"/>
    <property type="molecule type" value="Genomic_DNA"/>
</dbReference>
<name>A0ABW6CLW1_9CAUL</name>
<evidence type="ECO:0000256" key="1">
    <source>
        <dbReference type="SAM" id="SignalP"/>
    </source>
</evidence>
<accession>A0ABW6CLW1</accession>
<keyword evidence="2" id="KW-0456">Lyase</keyword>
<proteinExistence type="predicted"/>
<keyword evidence="3" id="KW-1185">Reference proteome</keyword>
<dbReference type="GO" id="GO:0016829">
    <property type="term" value="F:lyase activity"/>
    <property type="evidence" value="ECO:0007669"/>
    <property type="project" value="UniProtKB-KW"/>
</dbReference>
<evidence type="ECO:0000313" key="3">
    <source>
        <dbReference type="Proteomes" id="UP001598130"/>
    </source>
</evidence>
<dbReference type="Proteomes" id="UP001598130">
    <property type="component" value="Unassembled WGS sequence"/>
</dbReference>
<comment type="caution">
    <text evidence="2">The sequence shown here is derived from an EMBL/GenBank/DDBJ whole genome shotgun (WGS) entry which is preliminary data.</text>
</comment>